<sequence>MRTDSLHQHKPGTLIRQADYLHARTGGMIGSLDQLIYDAANDAITDGAEKITKAHLDAVLLDGAAIGQYAPPRRHKGDR</sequence>
<dbReference type="EMBL" id="LR589125">
    <property type="protein sequence ID" value="VTP01973.1"/>
    <property type="molecule type" value="Genomic_DNA"/>
</dbReference>
<organism evidence="1">
    <name type="scientific">Mycobacterium riyadhense</name>
    <dbReference type="NCBI Taxonomy" id="486698"/>
    <lineage>
        <taxon>Bacteria</taxon>
        <taxon>Bacillati</taxon>
        <taxon>Actinomycetota</taxon>
        <taxon>Actinomycetes</taxon>
        <taxon>Mycobacteriales</taxon>
        <taxon>Mycobacteriaceae</taxon>
        <taxon>Mycobacterium</taxon>
    </lineage>
</organism>
<proteinExistence type="predicted"/>
<reference evidence="1" key="1">
    <citation type="submission" date="2019-05" db="EMBL/GenBank/DDBJ databases">
        <authorList>
            <person name="Naeem R."/>
            <person name="Antony C."/>
            <person name="Guan Q."/>
        </authorList>
    </citation>
    <scope>NUCLEOTIDE SEQUENCE</scope>
    <source>
        <strain evidence="1">2</strain>
    </source>
</reference>
<dbReference type="AlphaFoldDB" id="A0A653EXA8"/>
<protein>
    <submittedName>
        <fullName evidence="1">Uncharacterized protein</fullName>
    </submittedName>
</protein>
<name>A0A653EXA8_9MYCO</name>
<accession>A0A653EXA8</accession>
<evidence type="ECO:0000313" key="1">
    <source>
        <dbReference type="EMBL" id="VTP01973.1"/>
    </source>
</evidence>
<gene>
    <name evidence="1" type="ORF">BIN_B_04312</name>
</gene>